<protein>
    <submittedName>
        <fullName evidence="2">TM222 protein</fullName>
    </submittedName>
</protein>
<accession>A0A8X7X2Z5</accession>
<evidence type="ECO:0000313" key="2">
    <source>
        <dbReference type="EMBL" id="KAG2460835.1"/>
    </source>
</evidence>
<proteinExistence type="predicted"/>
<dbReference type="PANTHER" id="PTHR20921">
    <property type="entry name" value="TRANSMEMBRANE PROTEIN 222"/>
    <property type="match status" value="1"/>
</dbReference>
<dbReference type="PANTHER" id="PTHR20921:SF0">
    <property type="entry name" value="TRANSMEMBRANE PROTEIN 222"/>
    <property type="match status" value="1"/>
</dbReference>
<feature type="compositionally biased region" description="Basic and acidic residues" evidence="1">
    <location>
        <begin position="9"/>
        <end position="20"/>
    </location>
</feature>
<dbReference type="Pfam" id="PF05608">
    <property type="entry name" value="RTE1"/>
    <property type="match status" value="1"/>
</dbReference>
<feature type="non-terminal residue" evidence="2">
    <location>
        <position position="302"/>
    </location>
</feature>
<evidence type="ECO:0000256" key="1">
    <source>
        <dbReference type="SAM" id="MobiDB-lite"/>
    </source>
</evidence>
<dbReference type="AlphaFoldDB" id="A0A8X7X2Z5"/>
<sequence>MSIKTPPSQEKRVGPDPELRPTRSVMAEVVSADANMKQFNSGFERMDVERSRFPYCIVWTPIPVLSWLFPFIGHMGICTSTGVIQDFAGPYFVSEDNMAFGKPTKYWKLDVDKVYASGPNAWDTAVHEASEEYKHRMHNLCCDNCHSHVAMALNLMRYDNSTSWNMVKLCFLSLLYSKYVRRWNVIPLNVLRHYDGEYAMLVLPVQEMDEEKHHEDINMSALKFYDMLHHIVPFIKHPSTQIDPVGAAVWLVDSNNDADVMYQNLHTRASHIIAGIAIRTHITFISNVLCAQRMRLKNAGNA</sequence>
<dbReference type="Proteomes" id="UP000886611">
    <property type="component" value="Unassembled WGS sequence"/>
</dbReference>
<feature type="region of interest" description="Disordered" evidence="1">
    <location>
        <begin position="1"/>
        <end position="20"/>
    </location>
</feature>
<dbReference type="EMBL" id="JAATIS010004753">
    <property type="protein sequence ID" value="KAG2460835.1"/>
    <property type="molecule type" value="Genomic_DNA"/>
</dbReference>
<evidence type="ECO:0000313" key="3">
    <source>
        <dbReference type="Proteomes" id="UP000886611"/>
    </source>
</evidence>
<comment type="caution">
    <text evidence="2">The sequence shown here is derived from an EMBL/GenBank/DDBJ whole genome shotgun (WGS) entry which is preliminary data.</text>
</comment>
<keyword evidence="3" id="KW-1185">Reference proteome</keyword>
<gene>
    <name evidence="2" type="primary">Tmem222</name>
    <name evidence="2" type="ORF">GTO96_0011210</name>
</gene>
<organism evidence="2 3">
    <name type="scientific">Polypterus senegalus</name>
    <name type="common">Senegal bichir</name>
    <dbReference type="NCBI Taxonomy" id="55291"/>
    <lineage>
        <taxon>Eukaryota</taxon>
        <taxon>Metazoa</taxon>
        <taxon>Chordata</taxon>
        <taxon>Craniata</taxon>
        <taxon>Vertebrata</taxon>
        <taxon>Euteleostomi</taxon>
        <taxon>Actinopterygii</taxon>
        <taxon>Polypteriformes</taxon>
        <taxon>Polypteridae</taxon>
        <taxon>Polypterus</taxon>
    </lineage>
</organism>
<name>A0A8X7X2Z5_POLSE</name>
<feature type="non-terminal residue" evidence="2">
    <location>
        <position position="1"/>
    </location>
</feature>
<dbReference type="InterPro" id="IPR008496">
    <property type="entry name" value="TMEM222/RTE1"/>
</dbReference>
<reference evidence="2 3" key="1">
    <citation type="journal article" date="2021" name="Cell">
        <title>Tracing the genetic footprints of vertebrate landing in non-teleost ray-finned fishes.</title>
        <authorList>
            <person name="Bi X."/>
            <person name="Wang K."/>
            <person name="Yang L."/>
            <person name="Pan H."/>
            <person name="Jiang H."/>
            <person name="Wei Q."/>
            <person name="Fang M."/>
            <person name="Yu H."/>
            <person name="Zhu C."/>
            <person name="Cai Y."/>
            <person name="He Y."/>
            <person name="Gan X."/>
            <person name="Zeng H."/>
            <person name="Yu D."/>
            <person name="Zhu Y."/>
            <person name="Jiang H."/>
            <person name="Qiu Q."/>
            <person name="Yang H."/>
            <person name="Zhang Y.E."/>
            <person name="Wang W."/>
            <person name="Zhu M."/>
            <person name="He S."/>
            <person name="Zhang G."/>
        </authorList>
    </citation>
    <scope>NUCLEOTIDE SEQUENCE [LARGE SCALE GENOMIC DNA]</scope>
    <source>
        <strain evidence="2">Bchr_013</strain>
    </source>
</reference>